<accession>A0A497YP50</accession>
<comment type="caution">
    <text evidence="1">The sequence shown here is derived from an EMBL/GenBank/DDBJ whole genome shotgun (WGS) entry which is preliminary data.</text>
</comment>
<dbReference type="OrthoDB" id="2974702at2"/>
<evidence type="ECO:0000313" key="2">
    <source>
        <dbReference type="Proteomes" id="UP000280791"/>
    </source>
</evidence>
<dbReference type="RefSeq" id="WP_121297673.1">
    <property type="nucleotide sequence ID" value="NZ_QBEW01000043.1"/>
</dbReference>
<keyword evidence="2" id="KW-1185">Reference proteome</keyword>
<name>A0A497YP50_9BACL</name>
<dbReference type="Proteomes" id="UP000280791">
    <property type="component" value="Unassembled WGS sequence"/>
</dbReference>
<gene>
    <name evidence="1" type="ORF">DFR62_0255</name>
</gene>
<proteinExistence type="predicted"/>
<evidence type="ECO:0000313" key="1">
    <source>
        <dbReference type="EMBL" id="RLJ90113.1"/>
    </source>
</evidence>
<reference evidence="1 2" key="1">
    <citation type="submission" date="2018-10" db="EMBL/GenBank/DDBJ databases">
        <title>Genomic Encyclopedia of Type Strains, Phase IV (KMG-IV): sequencing the most valuable type-strain genomes for metagenomic binning, comparative biology and taxonomic classification.</title>
        <authorList>
            <person name="Goeker M."/>
        </authorList>
    </citation>
    <scope>NUCLEOTIDE SEQUENCE [LARGE SCALE GENOMIC DNA]</scope>
    <source>
        <strain evidence="1 2">DSM 20549</strain>
    </source>
</reference>
<organism evidence="1 2">
    <name type="scientific">Planococcus citreus</name>
    <dbReference type="NCBI Taxonomy" id="1373"/>
    <lineage>
        <taxon>Bacteria</taxon>
        <taxon>Bacillati</taxon>
        <taxon>Bacillota</taxon>
        <taxon>Bacilli</taxon>
        <taxon>Bacillales</taxon>
        <taxon>Caryophanaceae</taxon>
        <taxon>Planococcus</taxon>
    </lineage>
</organism>
<protein>
    <submittedName>
        <fullName evidence="1">Uncharacterized protein</fullName>
    </submittedName>
</protein>
<dbReference type="EMBL" id="RCCP01000001">
    <property type="protein sequence ID" value="RLJ90113.1"/>
    <property type="molecule type" value="Genomic_DNA"/>
</dbReference>
<dbReference type="AlphaFoldDB" id="A0A497YP50"/>
<sequence length="100" mass="11183">MLLGKIDVLTGMFVEDILLESIPIDEEGIPDPQYIAKPVPQGFYWPKWNGTEWVEGGTASELQPATPSEVEILQAQVKASDDRADFLEECLVEMAQLVYK</sequence>